<keyword evidence="3" id="KW-0963">Cytoplasm</keyword>
<accession>A0A6U6D7J0</accession>
<dbReference type="PROSITE" id="PS50198">
    <property type="entry name" value="PPIC_PPIASE_2"/>
    <property type="match status" value="1"/>
</dbReference>
<dbReference type="Gene3D" id="3.10.50.40">
    <property type="match status" value="1"/>
</dbReference>
<evidence type="ECO:0000259" key="7">
    <source>
        <dbReference type="PROSITE" id="PS50198"/>
    </source>
</evidence>
<keyword evidence="5 6" id="KW-0697">Rotamase</keyword>
<gene>
    <name evidence="8" type="ORF">OAUR00152_LOCUS6352</name>
    <name evidence="9" type="ORF">OAUR00152_LOCUS6353</name>
</gene>
<dbReference type="InterPro" id="IPR023058">
    <property type="entry name" value="PPIase_PpiC_CS"/>
</dbReference>
<dbReference type="PROSITE" id="PS01096">
    <property type="entry name" value="PPIC_PPIASE_1"/>
    <property type="match status" value="1"/>
</dbReference>
<dbReference type="EMBL" id="HBKQ01009478">
    <property type="protein sequence ID" value="CAE2215702.1"/>
    <property type="molecule type" value="Transcribed_RNA"/>
</dbReference>
<keyword evidence="5 6" id="KW-0413">Isomerase</keyword>
<proteinExistence type="inferred from homology"/>
<feature type="domain" description="PpiC" evidence="7">
    <location>
        <begin position="67"/>
        <end position="162"/>
    </location>
</feature>
<dbReference type="SUPFAM" id="SSF54534">
    <property type="entry name" value="FKBP-like"/>
    <property type="match status" value="1"/>
</dbReference>
<evidence type="ECO:0000313" key="9">
    <source>
        <dbReference type="EMBL" id="CAE2215702.1"/>
    </source>
</evidence>
<dbReference type="GO" id="GO:0003755">
    <property type="term" value="F:peptidyl-prolyl cis-trans isomerase activity"/>
    <property type="evidence" value="ECO:0007669"/>
    <property type="project" value="UniProtKB-UniRule"/>
</dbReference>
<evidence type="ECO:0000256" key="4">
    <source>
        <dbReference type="ARBA" id="ARBA00046231"/>
    </source>
</evidence>
<name>A0A6U6D7J0_9STRA</name>
<evidence type="ECO:0000313" key="8">
    <source>
        <dbReference type="EMBL" id="CAE2215700.1"/>
    </source>
</evidence>
<evidence type="ECO:0000256" key="6">
    <source>
        <dbReference type="RuleBase" id="RU363014"/>
    </source>
</evidence>
<dbReference type="PANTHER" id="PTHR43629:SF2">
    <property type="entry name" value="RHODANESE-LIKE_PPIC DOMAIN-CONTAINING PROTEIN 12, CHLOROPLASTIC"/>
    <property type="match status" value="1"/>
</dbReference>
<dbReference type="EMBL" id="HBKQ01009477">
    <property type="protein sequence ID" value="CAE2215700.1"/>
    <property type="molecule type" value="Transcribed_RNA"/>
</dbReference>
<comment type="similarity">
    <text evidence="2">Belongs to the PpiC/parvulin rotamase family.</text>
</comment>
<dbReference type="EC" id="5.2.1.8" evidence="6"/>
<evidence type="ECO:0000256" key="1">
    <source>
        <dbReference type="ARBA" id="ARBA00004496"/>
    </source>
</evidence>
<dbReference type="InterPro" id="IPR046357">
    <property type="entry name" value="PPIase_dom_sf"/>
</dbReference>
<protein>
    <recommendedName>
        <fullName evidence="6">Peptidyl-prolyl cis-trans isomerase</fullName>
        <ecNumber evidence="6">5.2.1.8</ecNumber>
    </recommendedName>
</protein>
<dbReference type="PANTHER" id="PTHR43629">
    <property type="entry name" value="PEPTIDYL-PROLYL CIS-TRANS ISOMERASE"/>
    <property type="match status" value="1"/>
</dbReference>
<reference evidence="9" key="1">
    <citation type="submission" date="2021-01" db="EMBL/GenBank/DDBJ databases">
        <authorList>
            <person name="Corre E."/>
            <person name="Pelletier E."/>
            <person name="Niang G."/>
            <person name="Scheremetjew M."/>
            <person name="Finn R."/>
            <person name="Kale V."/>
            <person name="Holt S."/>
            <person name="Cochrane G."/>
            <person name="Meng A."/>
            <person name="Brown T."/>
            <person name="Cohen L."/>
        </authorList>
    </citation>
    <scope>NUCLEOTIDE SEQUENCE</scope>
    <source>
        <strain evidence="9">Isolate 1302-5</strain>
    </source>
</reference>
<comment type="function">
    <text evidence="4">PPIases accelerate the folding of proteins. It prefers amino acid residues with hydrophobic side chains like leucine and phenylalanine in the P1 position of the peptides substrates.</text>
</comment>
<dbReference type="InterPro" id="IPR000297">
    <property type="entry name" value="PPIase_PpiC"/>
</dbReference>
<evidence type="ECO:0000256" key="2">
    <source>
        <dbReference type="ARBA" id="ARBA00007656"/>
    </source>
</evidence>
<dbReference type="AlphaFoldDB" id="A0A6U6D7J0"/>
<comment type="subcellular location">
    <subcellularLocation>
        <location evidence="1">Cytoplasm</location>
    </subcellularLocation>
</comment>
<sequence length="165" mass="18095">MIPRIPIRSASRCLSRARASPYLSRVVENFQAHGVGANNGRFRTIHTSPPLALGIFDDAKSFFSRLTLRAEASHILVKGTGPESLRKINDIKKEIGDDPEKFADAAAQNSDCPSGQQGGSLGEFGRYSMVPEFDKVVFNENVGVVHGPIETGFGYHLILIQRRND</sequence>
<organism evidence="9">
    <name type="scientific">Odontella aurita</name>
    <dbReference type="NCBI Taxonomy" id="265563"/>
    <lineage>
        <taxon>Eukaryota</taxon>
        <taxon>Sar</taxon>
        <taxon>Stramenopiles</taxon>
        <taxon>Ochrophyta</taxon>
        <taxon>Bacillariophyta</taxon>
        <taxon>Mediophyceae</taxon>
        <taxon>Biddulphiophycidae</taxon>
        <taxon>Eupodiscales</taxon>
        <taxon>Odontellaceae</taxon>
        <taxon>Odontella</taxon>
    </lineage>
</organism>
<comment type="catalytic activity">
    <reaction evidence="6">
        <text>[protein]-peptidylproline (omega=180) = [protein]-peptidylproline (omega=0)</text>
        <dbReference type="Rhea" id="RHEA:16237"/>
        <dbReference type="Rhea" id="RHEA-COMP:10747"/>
        <dbReference type="Rhea" id="RHEA-COMP:10748"/>
        <dbReference type="ChEBI" id="CHEBI:83833"/>
        <dbReference type="ChEBI" id="CHEBI:83834"/>
        <dbReference type="EC" id="5.2.1.8"/>
    </reaction>
</comment>
<dbReference type="InterPro" id="IPR052204">
    <property type="entry name" value="PpiC/parvulin_rotamase"/>
</dbReference>
<dbReference type="Pfam" id="PF00639">
    <property type="entry name" value="Rotamase"/>
    <property type="match status" value="1"/>
</dbReference>
<dbReference type="GO" id="GO:0005737">
    <property type="term" value="C:cytoplasm"/>
    <property type="evidence" value="ECO:0007669"/>
    <property type="project" value="UniProtKB-SubCell"/>
</dbReference>
<evidence type="ECO:0000256" key="3">
    <source>
        <dbReference type="ARBA" id="ARBA00022490"/>
    </source>
</evidence>
<evidence type="ECO:0000256" key="5">
    <source>
        <dbReference type="PROSITE-ProRule" id="PRU00278"/>
    </source>
</evidence>